<accession>A0A9N9EEV8</accession>
<keyword evidence="4 10" id="KW-0479">Metal-binding</keyword>
<dbReference type="CDD" id="cd10508">
    <property type="entry name" value="Zn-ribbon_RPB9"/>
    <property type="match status" value="1"/>
</dbReference>
<protein>
    <recommendedName>
        <fullName evidence="3">DNA-directed RNA polymerase II subunit RPB9</fullName>
    </recommendedName>
    <alternativeName>
        <fullName evidence="8">DNA-directed RNA polymerase II subunit 9</fullName>
    </alternativeName>
</protein>
<name>A0A9N9EEV8_9GLOM</name>
<dbReference type="GO" id="GO:0005730">
    <property type="term" value="C:nucleolus"/>
    <property type="evidence" value="ECO:0007669"/>
    <property type="project" value="UniProtKB-SubCell"/>
</dbReference>
<evidence type="ECO:0000256" key="5">
    <source>
        <dbReference type="ARBA" id="ARBA00022771"/>
    </source>
</evidence>
<dbReference type="InterPro" id="IPR012164">
    <property type="entry name" value="Rpa12/Rpb9/Rpc10/TFS"/>
</dbReference>
<keyword evidence="14" id="KW-1185">Reference proteome</keyword>
<evidence type="ECO:0000256" key="7">
    <source>
        <dbReference type="ARBA" id="ARBA00023242"/>
    </source>
</evidence>
<dbReference type="OrthoDB" id="282270at2759"/>
<dbReference type="InterPro" id="IPR034012">
    <property type="entry name" value="Zn_ribbon_RPB9_C"/>
</dbReference>
<keyword evidence="10" id="KW-0804">Transcription</keyword>
<dbReference type="AlphaFoldDB" id="A0A9N9EEV8"/>
<dbReference type="PROSITE" id="PS51133">
    <property type="entry name" value="ZF_TFIIS_2"/>
    <property type="match status" value="1"/>
</dbReference>
<evidence type="ECO:0000256" key="9">
    <source>
        <dbReference type="PROSITE-ProRule" id="PRU00472"/>
    </source>
</evidence>
<reference evidence="13" key="1">
    <citation type="submission" date="2021-06" db="EMBL/GenBank/DDBJ databases">
        <authorList>
            <person name="Kallberg Y."/>
            <person name="Tangrot J."/>
            <person name="Rosling A."/>
        </authorList>
    </citation>
    <scope>NUCLEOTIDE SEQUENCE</scope>
    <source>
        <strain evidence="13">MA453B</strain>
    </source>
</reference>
<dbReference type="SMART" id="SM00661">
    <property type="entry name" value="RPOL9"/>
    <property type="match status" value="1"/>
</dbReference>
<dbReference type="GO" id="GO:0001193">
    <property type="term" value="P:maintenance of transcriptional fidelity during transcription elongation by RNA polymerase II"/>
    <property type="evidence" value="ECO:0007669"/>
    <property type="project" value="TreeGrafter"/>
</dbReference>
<keyword evidence="5 9" id="KW-0863">Zinc-finger</keyword>
<evidence type="ECO:0000259" key="12">
    <source>
        <dbReference type="PROSITE" id="PS51133"/>
    </source>
</evidence>
<evidence type="ECO:0000256" key="10">
    <source>
        <dbReference type="RuleBase" id="RU003474"/>
    </source>
</evidence>
<evidence type="ECO:0000256" key="1">
    <source>
        <dbReference type="ARBA" id="ARBA00004604"/>
    </source>
</evidence>
<dbReference type="GO" id="GO:0008270">
    <property type="term" value="F:zinc ion binding"/>
    <property type="evidence" value="ECO:0007669"/>
    <property type="project" value="UniProtKB-KW"/>
</dbReference>
<keyword evidence="7" id="KW-0539">Nucleus</keyword>
<evidence type="ECO:0000256" key="4">
    <source>
        <dbReference type="ARBA" id="ARBA00022723"/>
    </source>
</evidence>
<feature type="region of interest" description="Disordered" evidence="11">
    <location>
        <begin position="128"/>
        <end position="179"/>
    </location>
</feature>
<evidence type="ECO:0000256" key="8">
    <source>
        <dbReference type="ARBA" id="ARBA00042129"/>
    </source>
</evidence>
<dbReference type="InterPro" id="IPR001529">
    <property type="entry name" value="Zn_ribbon_RPB9"/>
</dbReference>
<comment type="caution">
    <text evidence="13">The sequence shown here is derived from an EMBL/GenBank/DDBJ whole genome shotgun (WGS) entry which is preliminary data.</text>
</comment>
<evidence type="ECO:0000256" key="6">
    <source>
        <dbReference type="ARBA" id="ARBA00022833"/>
    </source>
</evidence>
<dbReference type="GO" id="GO:0003899">
    <property type="term" value="F:DNA-directed RNA polymerase activity"/>
    <property type="evidence" value="ECO:0007669"/>
    <property type="project" value="InterPro"/>
</dbReference>
<evidence type="ECO:0000256" key="2">
    <source>
        <dbReference type="ARBA" id="ARBA00011730"/>
    </source>
</evidence>
<dbReference type="GO" id="GO:0006367">
    <property type="term" value="P:transcription initiation at RNA polymerase II promoter"/>
    <property type="evidence" value="ECO:0007669"/>
    <property type="project" value="TreeGrafter"/>
</dbReference>
<evidence type="ECO:0000256" key="11">
    <source>
        <dbReference type="SAM" id="MobiDB-lite"/>
    </source>
</evidence>
<dbReference type="GO" id="GO:0005665">
    <property type="term" value="C:RNA polymerase II, core complex"/>
    <property type="evidence" value="ECO:0007669"/>
    <property type="project" value="TreeGrafter"/>
</dbReference>
<feature type="domain" description="TFIIS-type" evidence="12">
    <location>
        <begin position="68"/>
        <end position="110"/>
    </location>
</feature>
<dbReference type="Gene3D" id="2.20.25.10">
    <property type="match status" value="2"/>
</dbReference>
<comment type="subcellular location">
    <subcellularLocation>
        <location evidence="1">Nucleus</location>
        <location evidence="1">Nucleolus</location>
    </subcellularLocation>
</comment>
<dbReference type="GO" id="GO:0003676">
    <property type="term" value="F:nucleic acid binding"/>
    <property type="evidence" value="ECO:0007669"/>
    <property type="project" value="InterPro"/>
</dbReference>
<gene>
    <name evidence="13" type="ORF">DERYTH_LOCUS11245</name>
</gene>
<dbReference type="GO" id="GO:0006283">
    <property type="term" value="P:transcription-coupled nucleotide-excision repair"/>
    <property type="evidence" value="ECO:0007669"/>
    <property type="project" value="TreeGrafter"/>
</dbReference>
<dbReference type="Pfam" id="PF01096">
    <property type="entry name" value="Zn_ribbon_TFIIS"/>
    <property type="match status" value="1"/>
</dbReference>
<keyword evidence="10" id="KW-0240">DNA-directed RNA polymerase</keyword>
<sequence length="179" mass="20787">MATFKFCSQCNLLYPKEDKETQRLLYACRNCIYQEETKNYCVYRNEISNIISDKTTIIKDLAADPSLAKKTCSQCGFTVAVYFQAQARRGDSRMTLYYACGNSNCGYRWTDFESSNADFDDALQDEEYEDQDYQSKEDYDLSNQFDDPSFEDPSYPTDNVESEAIDTSAPQYQHNPEDW</sequence>
<evidence type="ECO:0000313" key="13">
    <source>
        <dbReference type="EMBL" id="CAG8671110.1"/>
    </source>
</evidence>
<evidence type="ECO:0000313" key="14">
    <source>
        <dbReference type="Proteomes" id="UP000789405"/>
    </source>
</evidence>
<dbReference type="SUPFAM" id="SSF57783">
    <property type="entry name" value="Zinc beta-ribbon"/>
    <property type="match status" value="2"/>
</dbReference>
<dbReference type="InterPro" id="IPR001222">
    <property type="entry name" value="Znf_TFIIS"/>
</dbReference>
<dbReference type="PANTHER" id="PTHR11239:SF1">
    <property type="entry name" value="DNA-DIRECTED RNA POLYMERASE II SUBUNIT RPB9"/>
    <property type="match status" value="1"/>
</dbReference>
<dbReference type="SMART" id="SM00440">
    <property type="entry name" value="ZnF_C2C2"/>
    <property type="match status" value="1"/>
</dbReference>
<organism evidence="13 14">
    <name type="scientific">Dentiscutata erythropus</name>
    <dbReference type="NCBI Taxonomy" id="1348616"/>
    <lineage>
        <taxon>Eukaryota</taxon>
        <taxon>Fungi</taxon>
        <taxon>Fungi incertae sedis</taxon>
        <taxon>Mucoromycota</taxon>
        <taxon>Glomeromycotina</taxon>
        <taxon>Glomeromycetes</taxon>
        <taxon>Diversisporales</taxon>
        <taxon>Gigasporaceae</taxon>
        <taxon>Dentiscutata</taxon>
    </lineage>
</organism>
<keyword evidence="6" id="KW-0862">Zinc</keyword>
<proteinExistence type="inferred from homology"/>
<comment type="subunit">
    <text evidence="2">Component of the RNA polymerase II (Pol II) complex consisting of 12 subunits.</text>
</comment>
<dbReference type="Proteomes" id="UP000789405">
    <property type="component" value="Unassembled WGS sequence"/>
</dbReference>
<evidence type="ECO:0000256" key="3">
    <source>
        <dbReference type="ARBA" id="ARBA00015926"/>
    </source>
</evidence>
<dbReference type="EMBL" id="CAJVPY010006882">
    <property type="protein sequence ID" value="CAG8671110.1"/>
    <property type="molecule type" value="Genomic_DNA"/>
</dbReference>
<dbReference type="PANTHER" id="PTHR11239">
    <property type="entry name" value="DNA-DIRECTED RNA POLYMERASE"/>
    <property type="match status" value="1"/>
</dbReference>
<comment type="similarity">
    <text evidence="10">Belongs to the archaeal rpoM/eukaryotic RPA12/RPB9/RPC11 RNA polymerase family.</text>
</comment>
<feature type="compositionally biased region" description="Polar residues" evidence="11">
    <location>
        <begin position="168"/>
        <end position="179"/>
    </location>
</feature>
<dbReference type="Pfam" id="PF02150">
    <property type="entry name" value="Zn_ribbon_RPB9"/>
    <property type="match status" value="1"/>
</dbReference>